<comment type="caution">
    <text evidence="2">The sequence shown here is derived from an EMBL/GenBank/DDBJ whole genome shotgun (WGS) entry which is preliminary data.</text>
</comment>
<name>A0A964BWW8_9CYAN</name>
<dbReference type="EMBL" id="JADWDC010000109">
    <property type="protein sequence ID" value="MCC0179752.1"/>
    <property type="molecule type" value="Genomic_DNA"/>
</dbReference>
<dbReference type="Proteomes" id="UP000729733">
    <property type="component" value="Unassembled WGS sequence"/>
</dbReference>
<proteinExistence type="predicted"/>
<dbReference type="CDD" id="cd10450">
    <property type="entry name" value="GIY-YIG_AtGrxS16_like"/>
    <property type="match status" value="1"/>
</dbReference>
<gene>
    <name evidence="2" type="ORF">I4641_22680</name>
</gene>
<reference evidence="2" key="1">
    <citation type="journal article" date="2021" name="Antonie Van Leeuwenhoek">
        <title>Draft genome and description of Waterburya agarophytonicola gen. nov. sp. nov. (Pleurocapsales, Cyanobacteria): a seaweed symbiont.</title>
        <authorList>
            <person name="Bonthond G."/>
            <person name="Shalygin S."/>
            <person name="Bayer T."/>
            <person name="Weinberger F."/>
        </authorList>
    </citation>
    <scope>NUCLEOTIDE SEQUENCE</scope>
    <source>
        <strain evidence="2">KI4</strain>
    </source>
</reference>
<feature type="compositionally biased region" description="Basic and acidic residues" evidence="1">
    <location>
        <begin position="192"/>
        <end position="207"/>
    </location>
</feature>
<protein>
    <submittedName>
        <fullName evidence="2">GIY-YIG nuclease family protein</fullName>
    </submittedName>
</protein>
<evidence type="ECO:0000313" key="2">
    <source>
        <dbReference type="EMBL" id="MCC0179752.1"/>
    </source>
</evidence>
<evidence type="ECO:0000313" key="3">
    <source>
        <dbReference type="Proteomes" id="UP000729733"/>
    </source>
</evidence>
<sequence length="220" mass="24659">MMADNNTPLEHQNVPVAHQGLHSFLYSSDDEHNVDNSPIAIAFDGTTIAKISEWSQQTSNTKVAGVYAVLDSGRTYQYIGYSRDVLRSVEGHIMQNGTDTCTYIRVKTFKFPKRQAMEAMKKEWMAELDYTPAGNSEGGNTWARTIGETAKASMTQEEREAYEEKKLKLRKAMADPTLVDELTANNSPSEAEVERRQKLEAAVKNDDWSSVIESQKSSQP</sequence>
<dbReference type="AlphaFoldDB" id="A0A964BWW8"/>
<organism evidence="2 3">
    <name type="scientific">Waterburya agarophytonicola KI4</name>
    <dbReference type="NCBI Taxonomy" id="2874699"/>
    <lineage>
        <taxon>Bacteria</taxon>
        <taxon>Bacillati</taxon>
        <taxon>Cyanobacteriota</taxon>
        <taxon>Cyanophyceae</taxon>
        <taxon>Pleurocapsales</taxon>
        <taxon>Hyellaceae</taxon>
        <taxon>Waterburya</taxon>
        <taxon>Waterburya agarophytonicola</taxon>
    </lineage>
</organism>
<feature type="region of interest" description="Disordered" evidence="1">
    <location>
        <begin position="176"/>
        <end position="220"/>
    </location>
</feature>
<dbReference type="InterPro" id="IPR049578">
    <property type="entry name" value="CAXIP1-like_GIY-YIG_dom"/>
</dbReference>
<keyword evidence="3" id="KW-1185">Reference proteome</keyword>
<feature type="compositionally biased region" description="Polar residues" evidence="1">
    <location>
        <begin position="211"/>
        <end position="220"/>
    </location>
</feature>
<accession>A0A964BWW8</accession>
<evidence type="ECO:0000256" key="1">
    <source>
        <dbReference type="SAM" id="MobiDB-lite"/>
    </source>
</evidence>